<keyword evidence="2" id="KW-1185">Reference proteome</keyword>
<evidence type="ECO:0000313" key="2">
    <source>
        <dbReference type="Proteomes" id="UP000765509"/>
    </source>
</evidence>
<name>A0A9Q3PFK9_9BASI</name>
<dbReference type="Proteomes" id="UP000765509">
    <property type="component" value="Unassembled WGS sequence"/>
</dbReference>
<protein>
    <submittedName>
        <fullName evidence="1">Uncharacterized protein</fullName>
    </submittedName>
</protein>
<dbReference type="AlphaFoldDB" id="A0A9Q3PFK9"/>
<evidence type="ECO:0000313" key="1">
    <source>
        <dbReference type="EMBL" id="MBW0559864.1"/>
    </source>
</evidence>
<reference evidence="1" key="1">
    <citation type="submission" date="2021-03" db="EMBL/GenBank/DDBJ databases">
        <title>Draft genome sequence of rust myrtle Austropuccinia psidii MF-1, a brazilian biotype.</title>
        <authorList>
            <person name="Quecine M.C."/>
            <person name="Pachon D.M.R."/>
            <person name="Bonatelli M.L."/>
            <person name="Correr F.H."/>
            <person name="Franceschini L.M."/>
            <person name="Leite T.F."/>
            <person name="Margarido G.R.A."/>
            <person name="Almeida C.A."/>
            <person name="Ferrarezi J.A."/>
            <person name="Labate C.A."/>
        </authorList>
    </citation>
    <scope>NUCLEOTIDE SEQUENCE</scope>
    <source>
        <strain evidence="1">MF-1</strain>
    </source>
</reference>
<proteinExistence type="predicted"/>
<comment type="caution">
    <text evidence="1">The sequence shown here is derived from an EMBL/GenBank/DDBJ whole genome shotgun (WGS) entry which is preliminary data.</text>
</comment>
<accession>A0A9Q3PFK9</accession>
<gene>
    <name evidence="1" type="ORF">O181_099579</name>
</gene>
<organism evidence="1 2">
    <name type="scientific">Austropuccinia psidii MF-1</name>
    <dbReference type="NCBI Taxonomy" id="1389203"/>
    <lineage>
        <taxon>Eukaryota</taxon>
        <taxon>Fungi</taxon>
        <taxon>Dikarya</taxon>
        <taxon>Basidiomycota</taxon>
        <taxon>Pucciniomycotina</taxon>
        <taxon>Pucciniomycetes</taxon>
        <taxon>Pucciniales</taxon>
        <taxon>Sphaerophragmiaceae</taxon>
        <taxon>Austropuccinia</taxon>
    </lineage>
</organism>
<sequence length="234" mass="25457">MSSRLTELTESSLSAPPPSVLHGSGILTQLSLPSMAFSGHFDPSQIYDSYKAVEVLDPACTESMPPYWEASFQHQEVFMDSRNGPFGKEFPVSVAPDLDGTSGYSALTGSRQRDVSRWTNVGGPIIVGGRPIYSSSEVPISRINTKGIVKRIRQIAKSPPDPDSEGSDELYGEEVEVIPILMVNHPMIPLPILLPRDSKAKSSPVPPETSNPLLLQFLLPFLLLHHTNPTPGMP</sequence>
<dbReference type="EMBL" id="AVOT02068752">
    <property type="protein sequence ID" value="MBW0559864.1"/>
    <property type="molecule type" value="Genomic_DNA"/>
</dbReference>